<gene>
    <name evidence="1" type="ORF">BN869_000012977_1</name>
</gene>
<proteinExistence type="predicted"/>
<name>A0A0B7KIE7_BIOOC</name>
<accession>A0A0B7KIE7</accession>
<evidence type="ECO:0000313" key="1">
    <source>
        <dbReference type="EMBL" id="CEO56919.1"/>
    </source>
</evidence>
<dbReference type="EMBL" id="CDPU01000078">
    <property type="protein sequence ID" value="CEO56919.1"/>
    <property type="molecule type" value="Genomic_DNA"/>
</dbReference>
<organism evidence="1">
    <name type="scientific">Bionectria ochroleuca</name>
    <name type="common">Gliocladium roseum</name>
    <dbReference type="NCBI Taxonomy" id="29856"/>
    <lineage>
        <taxon>Eukaryota</taxon>
        <taxon>Fungi</taxon>
        <taxon>Dikarya</taxon>
        <taxon>Ascomycota</taxon>
        <taxon>Pezizomycotina</taxon>
        <taxon>Sordariomycetes</taxon>
        <taxon>Hypocreomycetidae</taxon>
        <taxon>Hypocreales</taxon>
        <taxon>Bionectriaceae</taxon>
        <taxon>Clonostachys</taxon>
    </lineage>
</organism>
<reference evidence="1" key="1">
    <citation type="submission" date="2015-01" db="EMBL/GenBank/DDBJ databases">
        <authorList>
            <person name="Durling Mikael"/>
        </authorList>
    </citation>
    <scope>NUCLEOTIDE SEQUENCE</scope>
</reference>
<sequence length="214" mass="23914">MGNSSTSSARDLLFLVPDEQLHLADNIVKTRGLPVGDRSLSYLSEFANQGFRYVFDDPIRRLMLVPLSWTGIKQEELTAIDSTGSVPLCATLTVPLPSFCAAYLRIIMQEETGSMVRVMAIADLSSVIAYSMFDMTYEGSYMSCPEDDMDEAGDILTDGEKEKRAEKEALEMENALNSIREWHLTPDTEWARDVLIRLVSGALQYELLPCKGQK</sequence>
<dbReference type="AlphaFoldDB" id="A0A0B7KIE7"/>
<protein>
    <submittedName>
        <fullName evidence="1">Uncharacterized protein</fullName>
    </submittedName>
</protein>